<feature type="compositionally biased region" description="Polar residues" evidence="1">
    <location>
        <begin position="27"/>
        <end position="40"/>
    </location>
</feature>
<feature type="compositionally biased region" description="Low complexity" evidence="1">
    <location>
        <begin position="135"/>
        <end position="145"/>
    </location>
</feature>
<feature type="compositionally biased region" description="Pro residues" evidence="1">
    <location>
        <begin position="125"/>
        <end position="134"/>
    </location>
</feature>
<accession>A0A6V7Q3A8</accession>
<gene>
    <name evidence="2" type="ORF">CB5_LOCUS20692</name>
</gene>
<evidence type="ECO:0000256" key="1">
    <source>
        <dbReference type="SAM" id="MobiDB-lite"/>
    </source>
</evidence>
<feature type="compositionally biased region" description="Low complexity" evidence="1">
    <location>
        <begin position="108"/>
        <end position="124"/>
    </location>
</feature>
<feature type="compositionally biased region" description="Low complexity" evidence="1">
    <location>
        <begin position="250"/>
        <end position="279"/>
    </location>
</feature>
<feature type="region of interest" description="Disordered" evidence="1">
    <location>
        <begin position="241"/>
        <end position="287"/>
    </location>
</feature>
<feature type="compositionally biased region" description="Low complexity" evidence="1">
    <location>
        <begin position="155"/>
        <end position="164"/>
    </location>
</feature>
<dbReference type="EMBL" id="LR862132">
    <property type="protein sequence ID" value="CAD1837481.1"/>
    <property type="molecule type" value="Genomic_DNA"/>
</dbReference>
<feature type="region of interest" description="Disordered" evidence="1">
    <location>
        <begin position="1"/>
        <end position="78"/>
    </location>
</feature>
<organism evidence="2">
    <name type="scientific">Ananas comosus var. bracteatus</name>
    <name type="common">red pineapple</name>
    <dbReference type="NCBI Taxonomy" id="296719"/>
    <lineage>
        <taxon>Eukaryota</taxon>
        <taxon>Viridiplantae</taxon>
        <taxon>Streptophyta</taxon>
        <taxon>Embryophyta</taxon>
        <taxon>Tracheophyta</taxon>
        <taxon>Spermatophyta</taxon>
        <taxon>Magnoliopsida</taxon>
        <taxon>Liliopsida</taxon>
        <taxon>Poales</taxon>
        <taxon>Bromeliaceae</taxon>
        <taxon>Bromelioideae</taxon>
        <taxon>Ananas</taxon>
    </lineage>
</organism>
<feature type="compositionally biased region" description="Acidic residues" evidence="1">
    <location>
        <begin position="47"/>
        <end position="68"/>
    </location>
</feature>
<reference evidence="2" key="1">
    <citation type="submission" date="2020-07" db="EMBL/GenBank/DDBJ databases">
        <authorList>
            <person name="Lin J."/>
        </authorList>
    </citation>
    <scope>NUCLEOTIDE SEQUENCE</scope>
</reference>
<proteinExistence type="predicted"/>
<protein>
    <submittedName>
        <fullName evidence="2">Uncharacterized protein</fullName>
    </submittedName>
</protein>
<name>A0A6V7Q3A8_ANACO</name>
<dbReference type="AlphaFoldDB" id="A0A6V7Q3A8"/>
<feature type="region of interest" description="Disordered" evidence="1">
    <location>
        <begin position="102"/>
        <end position="178"/>
    </location>
</feature>
<evidence type="ECO:0000313" key="2">
    <source>
        <dbReference type="EMBL" id="CAD1837481.1"/>
    </source>
</evidence>
<feature type="compositionally biased region" description="Basic and acidic residues" evidence="1">
    <location>
        <begin position="15"/>
        <end position="26"/>
    </location>
</feature>
<sequence>MEEPSKEEPFDEDDALNREALDKDNSKPSNSPTSGDSNAAATFAAAENEEEEEEKEEEEDDDDDEENDSSSIEQLLEPFPKDQLVELLCDAAVNHRDVLEPVHRVADAGPPTARSSSTASAGTPSPRPSSPPSPSTARSSTARPPRQGHRQVQGLRLHPLQAPQLRPPRPQGAAEEDRQPHDLLLACFHGPCVTAGTPGLRGHPFRAAALLANLCAEDIAPHRPRRSRTCSDPVSEAFRVAPRLPDPSRRFSSISAPSRSSAPRPSSSLEGPLPSSTRSRATRGRSA</sequence>